<evidence type="ECO:0000313" key="2">
    <source>
        <dbReference type="Proteomes" id="UP000663281"/>
    </source>
</evidence>
<name>A0A974XNI2_9GAMM</name>
<reference evidence="1 2" key="1">
    <citation type="submission" date="2021-03" db="EMBL/GenBank/DDBJ databases">
        <title>Novel species identification of genus Shewanella.</title>
        <authorList>
            <person name="Liu G."/>
            <person name="Zhang Q."/>
        </authorList>
    </citation>
    <scope>NUCLEOTIDE SEQUENCE [LARGE SCALE GENOMIC DNA]</scope>
    <source>
        <strain evidence="1 2">FJAT-53726</strain>
    </source>
</reference>
<proteinExistence type="predicted"/>
<dbReference type="EMBL" id="CP071504">
    <property type="protein sequence ID" value="QSX30488.1"/>
    <property type="molecule type" value="Genomic_DNA"/>
</dbReference>
<organism evidence="1 2">
    <name type="scientific">Shewanella cyperi</name>
    <dbReference type="NCBI Taxonomy" id="2814292"/>
    <lineage>
        <taxon>Bacteria</taxon>
        <taxon>Pseudomonadati</taxon>
        <taxon>Pseudomonadota</taxon>
        <taxon>Gammaproteobacteria</taxon>
        <taxon>Alteromonadales</taxon>
        <taxon>Shewanellaceae</taxon>
        <taxon>Shewanella</taxon>
    </lineage>
</organism>
<dbReference type="AlphaFoldDB" id="A0A974XNI2"/>
<dbReference type="Proteomes" id="UP000663281">
    <property type="component" value="Chromosome"/>
</dbReference>
<dbReference type="RefSeq" id="WP_207325326.1">
    <property type="nucleotide sequence ID" value="NZ_CP071504.1"/>
</dbReference>
<accession>A0A974XNI2</accession>
<gene>
    <name evidence="1" type="ORF">JYB88_02170</name>
</gene>
<keyword evidence="2" id="KW-1185">Reference proteome</keyword>
<dbReference type="KEGG" id="scyp:JYB88_02170"/>
<evidence type="ECO:0000313" key="1">
    <source>
        <dbReference type="EMBL" id="QSX30488.1"/>
    </source>
</evidence>
<protein>
    <submittedName>
        <fullName evidence="1">Uncharacterized protein</fullName>
    </submittedName>
</protein>
<sequence length="576" mass="64620">MATILLGAAPQLAAVTWFDLSAPQLMQYGSMGLAASYYKGEQDYGRELSFIGDYNGQVNSSGYIYRPWVLGLNLNGRLSGQLQEYDVYANQLYNSMAWGLGTGLTLYPADESPTHFNADFTQLRSQSSTDNVFNKFNLGVSKSLNFSGNYINSRYAFRNETESENGRDFKVHELELNYTGLYEGHSDYGSMRLDSRKASAEGLDNKDWSLYLGYNHSFNYWEKSYSNIGGSYSRSNRGNSQSDIDLSNFRVYNANSWNISDLPELRLSLNNQVYSLEQDGSNEGGLVNIQNLTLSSNMAADYDWSETISSNASVLLEKTGAVGKLNGEQYFEQDSTRLVERLATRWRDNFDLGFARYNAYAGGSFNAFQAELNSQNVNLDLSHSISRDFAPALGSVGLSLTQGYNRTIALSANELESDRLAHSFDVNWSLGEGATNTNIFGRINHDMSPMDSGNWQERIDVGVESASMASSRASFGGRMNYGWSRSVFAGSDSESQSAWGNLWYREQDLFDIWGLLLEANLDLPLEDYFFNDGNNRNDVATLDVKLKYNLGRLEIRFSSVFSETSEFYSISARRKF</sequence>